<dbReference type="AlphaFoldDB" id="A0A0W0FBG8"/>
<feature type="region of interest" description="Disordered" evidence="1">
    <location>
        <begin position="157"/>
        <end position="221"/>
    </location>
</feature>
<comment type="caution">
    <text evidence="2">The sequence shown here is derived from an EMBL/GenBank/DDBJ whole genome shotgun (WGS) entry which is preliminary data.</text>
</comment>
<feature type="region of interest" description="Disordered" evidence="1">
    <location>
        <begin position="1"/>
        <end position="58"/>
    </location>
</feature>
<gene>
    <name evidence="2" type="ORF">WG66_13747</name>
</gene>
<feature type="compositionally biased region" description="Basic residues" evidence="1">
    <location>
        <begin position="41"/>
        <end position="51"/>
    </location>
</feature>
<evidence type="ECO:0000256" key="1">
    <source>
        <dbReference type="SAM" id="MobiDB-lite"/>
    </source>
</evidence>
<protein>
    <submittedName>
        <fullName evidence="2">Uncharacterized protein</fullName>
    </submittedName>
</protein>
<dbReference type="EMBL" id="LATX01002149">
    <property type="protein sequence ID" value="KTB33680.1"/>
    <property type="molecule type" value="Genomic_DNA"/>
</dbReference>
<accession>A0A0W0FBG8</accession>
<organism evidence="2 3">
    <name type="scientific">Moniliophthora roreri</name>
    <name type="common">Frosty pod rot fungus</name>
    <name type="synonym">Monilia roreri</name>
    <dbReference type="NCBI Taxonomy" id="221103"/>
    <lineage>
        <taxon>Eukaryota</taxon>
        <taxon>Fungi</taxon>
        <taxon>Dikarya</taxon>
        <taxon>Basidiomycota</taxon>
        <taxon>Agaricomycotina</taxon>
        <taxon>Agaricomycetes</taxon>
        <taxon>Agaricomycetidae</taxon>
        <taxon>Agaricales</taxon>
        <taxon>Marasmiineae</taxon>
        <taxon>Marasmiaceae</taxon>
        <taxon>Moniliophthora</taxon>
    </lineage>
</organism>
<evidence type="ECO:0000313" key="2">
    <source>
        <dbReference type="EMBL" id="KTB33680.1"/>
    </source>
</evidence>
<reference evidence="2 3" key="1">
    <citation type="submission" date="2015-12" db="EMBL/GenBank/DDBJ databases">
        <title>Draft genome sequence of Moniliophthora roreri, the causal agent of frosty pod rot of cacao.</title>
        <authorList>
            <person name="Aime M.C."/>
            <person name="Diaz-Valderrama J.R."/>
            <person name="Kijpornyongpan T."/>
            <person name="Phillips-Mora W."/>
        </authorList>
    </citation>
    <scope>NUCLEOTIDE SEQUENCE [LARGE SCALE GENOMIC DNA]</scope>
    <source>
        <strain evidence="2 3">MCA 2952</strain>
    </source>
</reference>
<proteinExistence type="predicted"/>
<evidence type="ECO:0000313" key="3">
    <source>
        <dbReference type="Proteomes" id="UP000054988"/>
    </source>
</evidence>
<sequence>MSSPDRSFDNDHTITAYGDISQSEINFVPSAPSETFPTPTRQKKTYRRNAKKPLPPSIKKNLLLRVQDEDFDDDSVAKQAQKAAVSRPELDFEALVANLREFRDQLAEDRPAVPYLKLMEGRVYAPHPPRQSVEKGVEVNEEYKVEKVMVVKKKGPAKPIPSLWKSAKPPTSADKEANPPSSQKFPARLKFRRAGPLQRPPLPQWDLEDSEDSDVILEGRN</sequence>
<feature type="compositionally biased region" description="Acidic residues" evidence="1">
    <location>
        <begin position="206"/>
        <end position="215"/>
    </location>
</feature>
<name>A0A0W0FBG8_MONRR</name>
<dbReference type="Proteomes" id="UP000054988">
    <property type="component" value="Unassembled WGS sequence"/>
</dbReference>
<feature type="compositionally biased region" description="Basic and acidic residues" evidence="1">
    <location>
        <begin position="1"/>
        <end position="12"/>
    </location>
</feature>